<keyword evidence="20" id="KW-1185">Reference proteome</keyword>
<feature type="transmembrane region" description="Helical" evidence="16">
    <location>
        <begin position="105"/>
        <end position="125"/>
    </location>
</feature>
<gene>
    <name evidence="19" type="ORF">CLO192961_LOCUS300479</name>
</gene>
<evidence type="ECO:0000256" key="14">
    <source>
        <dbReference type="PROSITE-ProRule" id="PRU01356"/>
    </source>
</evidence>
<evidence type="ECO:0000256" key="16">
    <source>
        <dbReference type="SAM" id="Phobius"/>
    </source>
</evidence>
<keyword evidence="14" id="KW-0479">Metal-binding</keyword>
<keyword evidence="14" id="KW-0408">Iron</keyword>
<evidence type="ECO:0000256" key="13">
    <source>
        <dbReference type="ARBA" id="ARBA00038359"/>
    </source>
</evidence>
<feature type="region of interest" description="Disordered" evidence="15">
    <location>
        <begin position="392"/>
        <end position="434"/>
    </location>
</feature>
<comment type="similarity">
    <text evidence="13">Belongs to the SAT4 family.</text>
</comment>
<evidence type="ECO:0000313" key="19">
    <source>
        <dbReference type="EMBL" id="VUC31170.1"/>
    </source>
</evidence>
<keyword evidence="14" id="KW-0349">Heme</keyword>
<keyword evidence="12" id="KW-0449">Lipoprotein</keyword>
<keyword evidence="9 16" id="KW-1133">Transmembrane helix</keyword>
<feature type="transmembrane region" description="Helical" evidence="16">
    <location>
        <begin position="317"/>
        <end position="342"/>
    </location>
</feature>
<feature type="disulfide bond" evidence="14">
    <location>
        <begin position="61"/>
        <end position="94"/>
    </location>
</feature>
<feature type="transmembrane region" description="Helical" evidence="16">
    <location>
        <begin position="354"/>
        <end position="377"/>
    </location>
</feature>
<dbReference type="EMBL" id="CABFNS010000830">
    <property type="protein sequence ID" value="VUC31170.1"/>
    <property type="molecule type" value="Genomic_DNA"/>
</dbReference>
<evidence type="ECO:0000256" key="11">
    <source>
        <dbReference type="ARBA" id="ARBA00023157"/>
    </source>
</evidence>
<feature type="compositionally biased region" description="Basic and acidic residues" evidence="15">
    <location>
        <begin position="394"/>
        <end position="414"/>
    </location>
</feature>
<keyword evidence="6" id="KW-0325">Glycoprotein</keyword>
<comment type="caution">
    <text evidence="19">The sequence shown here is derived from an EMBL/GenBank/DDBJ whole genome shotgun (WGS) entry which is preliminary data.</text>
</comment>
<comment type="subcellular location">
    <subcellularLocation>
        <location evidence="2">Membrane</location>
        <topology evidence="2">Lipid-anchor</topology>
        <topology evidence="2">GPI-anchor</topology>
    </subcellularLocation>
    <subcellularLocation>
        <location evidence="1">Membrane</location>
        <topology evidence="1">Multi-pass membrane protein</topology>
    </subcellularLocation>
    <subcellularLocation>
        <location evidence="3">Secreted</location>
    </subcellularLocation>
</comment>
<dbReference type="Proteomes" id="UP000766486">
    <property type="component" value="Unassembled WGS sequence"/>
</dbReference>
<evidence type="ECO:0000256" key="17">
    <source>
        <dbReference type="SAM" id="SignalP"/>
    </source>
</evidence>
<name>A0ABY6ULQ8_BIOOC</name>
<evidence type="ECO:0000256" key="8">
    <source>
        <dbReference type="ARBA" id="ARBA00022729"/>
    </source>
</evidence>
<feature type="domain" description="CFEM" evidence="18">
    <location>
        <begin position="9"/>
        <end position="121"/>
    </location>
</feature>
<evidence type="ECO:0000313" key="20">
    <source>
        <dbReference type="Proteomes" id="UP000766486"/>
    </source>
</evidence>
<dbReference type="InterPro" id="IPR052337">
    <property type="entry name" value="SAT4-like"/>
</dbReference>
<sequence>MAHSGKLAFGLAILFFCISTVKAEVSVLEALQKVPKCGNTCFVASLTSADCTWETDPTCLCTDSVFHLTAQQCVVQNCDARDSLEVSRIEAEACQRPHRSRRNNILYISVIDVPAWFIAWIRLYSRWAYGRFASDDWVMLVVAILYSAFLPLGKYSTEHCFYTLVSLTDRIHLLAAYTAFGIDMWFLDYETVTQALKQMYIVQTFYPTCLGLSKISVLCFYLRIFPEKQFRRLVYIGMALIAIPTIVISFITIFQCRPISLMWEGWLLPYYHGKCFDMHVVTFVAAGFNIAQDLFVVALPLVPVWRLKMDKRTKWGVMVMLGLGVFITVTSCVRVPYIAAFGRTYNPTWDYEDILMWSGLELSVTIIVACLPAMGALMKQVMPWVSNAASAYGKTDEGKSGSKTRDRTFNESKNRSRPPYFRSKNRDQPGESQEELGLELGYTVPPGVKTEVRGHRGSSTEMLKDEYLMSYSPEPTVEDRIRVDTVTTITTTNYYGR</sequence>
<dbReference type="InterPro" id="IPR008427">
    <property type="entry name" value="Extracellular_membr_CFEM_dom"/>
</dbReference>
<dbReference type="InterPro" id="IPR049326">
    <property type="entry name" value="Rhodopsin_dom_fungi"/>
</dbReference>
<organism evidence="19 20">
    <name type="scientific">Bionectria ochroleuca</name>
    <name type="common">Gliocladium roseum</name>
    <dbReference type="NCBI Taxonomy" id="29856"/>
    <lineage>
        <taxon>Eukaryota</taxon>
        <taxon>Fungi</taxon>
        <taxon>Dikarya</taxon>
        <taxon>Ascomycota</taxon>
        <taxon>Pezizomycotina</taxon>
        <taxon>Sordariomycetes</taxon>
        <taxon>Hypocreomycetidae</taxon>
        <taxon>Hypocreales</taxon>
        <taxon>Bionectriaceae</taxon>
        <taxon>Clonostachys</taxon>
    </lineage>
</organism>
<keyword evidence="8 17" id="KW-0732">Signal</keyword>
<feature type="chain" id="PRO_5045071844" description="CFEM domain-containing protein" evidence="17">
    <location>
        <begin position="24"/>
        <end position="497"/>
    </location>
</feature>
<evidence type="ECO:0000256" key="12">
    <source>
        <dbReference type="ARBA" id="ARBA00023288"/>
    </source>
</evidence>
<keyword evidence="6" id="KW-0336">GPI-anchor</keyword>
<evidence type="ECO:0000256" key="1">
    <source>
        <dbReference type="ARBA" id="ARBA00004141"/>
    </source>
</evidence>
<dbReference type="Pfam" id="PF20684">
    <property type="entry name" value="Fung_rhodopsin"/>
    <property type="match status" value="1"/>
</dbReference>
<keyword evidence="10 16" id="KW-0472">Membrane</keyword>
<keyword evidence="5" id="KW-0964">Secreted</keyword>
<feature type="binding site" description="axial binding residue" evidence="14">
    <location>
        <position position="56"/>
    </location>
    <ligand>
        <name>heme</name>
        <dbReference type="ChEBI" id="CHEBI:30413"/>
    </ligand>
    <ligandPart>
        <name>Fe</name>
        <dbReference type="ChEBI" id="CHEBI:18248"/>
    </ligandPart>
</feature>
<protein>
    <recommendedName>
        <fullName evidence="18">CFEM domain-containing protein</fullName>
    </recommendedName>
</protein>
<evidence type="ECO:0000256" key="15">
    <source>
        <dbReference type="SAM" id="MobiDB-lite"/>
    </source>
</evidence>
<accession>A0ABY6ULQ8</accession>
<evidence type="ECO:0000256" key="7">
    <source>
        <dbReference type="ARBA" id="ARBA00022692"/>
    </source>
</evidence>
<reference evidence="19 20" key="1">
    <citation type="submission" date="2019-06" db="EMBL/GenBank/DDBJ databases">
        <authorList>
            <person name="Broberg M."/>
        </authorList>
    </citation>
    <scope>NUCLEOTIDE SEQUENCE [LARGE SCALE GENOMIC DNA]</scope>
</reference>
<proteinExistence type="inferred from homology"/>
<evidence type="ECO:0000259" key="18">
    <source>
        <dbReference type="PROSITE" id="PS52012"/>
    </source>
</evidence>
<feature type="signal peptide" evidence="17">
    <location>
        <begin position="1"/>
        <end position="23"/>
    </location>
</feature>
<dbReference type="PROSITE" id="PS52012">
    <property type="entry name" value="CFEM"/>
    <property type="match status" value="1"/>
</dbReference>
<keyword evidence="7 16" id="KW-0812">Transmembrane</keyword>
<feature type="transmembrane region" description="Helical" evidence="16">
    <location>
        <begin position="233"/>
        <end position="260"/>
    </location>
</feature>
<keyword evidence="11 14" id="KW-1015">Disulfide bond</keyword>
<evidence type="ECO:0000256" key="6">
    <source>
        <dbReference type="ARBA" id="ARBA00022622"/>
    </source>
</evidence>
<dbReference type="Pfam" id="PF05730">
    <property type="entry name" value="CFEM"/>
    <property type="match status" value="1"/>
</dbReference>
<evidence type="ECO:0000256" key="2">
    <source>
        <dbReference type="ARBA" id="ARBA00004589"/>
    </source>
</evidence>
<dbReference type="PANTHER" id="PTHR33048:SF47">
    <property type="entry name" value="INTEGRAL MEMBRANE PROTEIN-RELATED"/>
    <property type="match status" value="1"/>
</dbReference>
<comment type="caution">
    <text evidence="14">Lacks conserved residue(s) required for the propagation of feature annotation.</text>
</comment>
<feature type="transmembrane region" description="Helical" evidence="16">
    <location>
        <begin position="200"/>
        <end position="221"/>
    </location>
</feature>
<evidence type="ECO:0000256" key="10">
    <source>
        <dbReference type="ARBA" id="ARBA00023136"/>
    </source>
</evidence>
<dbReference type="SMART" id="SM00747">
    <property type="entry name" value="CFEM"/>
    <property type="match status" value="1"/>
</dbReference>
<dbReference type="PANTHER" id="PTHR33048">
    <property type="entry name" value="PTH11-LIKE INTEGRAL MEMBRANE PROTEIN (AFU_ORTHOLOGUE AFUA_5G11245)"/>
    <property type="match status" value="1"/>
</dbReference>
<feature type="transmembrane region" description="Helical" evidence="16">
    <location>
        <begin position="280"/>
        <end position="305"/>
    </location>
</feature>
<evidence type="ECO:0000256" key="4">
    <source>
        <dbReference type="ARBA" id="ARBA00010031"/>
    </source>
</evidence>
<feature type="transmembrane region" description="Helical" evidence="16">
    <location>
        <begin position="137"/>
        <end position="155"/>
    </location>
</feature>
<evidence type="ECO:0000256" key="5">
    <source>
        <dbReference type="ARBA" id="ARBA00022525"/>
    </source>
</evidence>
<evidence type="ECO:0000256" key="9">
    <source>
        <dbReference type="ARBA" id="ARBA00022989"/>
    </source>
</evidence>
<evidence type="ECO:0000256" key="3">
    <source>
        <dbReference type="ARBA" id="ARBA00004613"/>
    </source>
</evidence>
<comment type="similarity">
    <text evidence="4">Belongs to the RBT5 family.</text>
</comment>